<evidence type="ECO:0000256" key="1">
    <source>
        <dbReference type="SAM" id="Phobius"/>
    </source>
</evidence>
<protein>
    <submittedName>
        <fullName evidence="2">RCG63440</fullName>
    </submittedName>
</protein>
<keyword evidence="1" id="KW-0812">Transmembrane</keyword>
<evidence type="ECO:0000313" key="2">
    <source>
        <dbReference type="EMBL" id="EDM03065.1"/>
    </source>
</evidence>
<evidence type="ECO:0000313" key="3">
    <source>
        <dbReference type="Proteomes" id="UP000234681"/>
    </source>
</evidence>
<accession>A6HAL0</accession>
<sequence>MHAQPQQVYKGRLPCLLGQLFAHMPFSHRAPAGCRSSWGHIVMTSLSAPKARQECTLRHLFKCLPAVVGCLLGPAAAVWWAPD</sequence>
<name>A6HAL0_RAT</name>
<dbReference type="Proteomes" id="UP000234681">
    <property type="component" value="Chromosome 6"/>
</dbReference>
<dbReference type="EMBL" id="CH473947">
    <property type="protein sequence ID" value="EDM03065.1"/>
    <property type="molecule type" value="Genomic_DNA"/>
</dbReference>
<dbReference type="AlphaFoldDB" id="A6HAL0"/>
<gene>
    <name evidence="2" type="ORF">rCG_63440</name>
</gene>
<proteinExistence type="predicted"/>
<feature type="transmembrane region" description="Helical" evidence="1">
    <location>
        <begin position="60"/>
        <end position="81"/>
    </location>
</feature>
<organism evidence="2 3">
    <name type="scientific">Rattus norvegicus</name>
    <name type="common">Rat</name>
    <dbReference type="NCBI Taxonomy" id="10116"/>
    <lineage>
        <taxon>Eukaryota</taxon>
        <taxon>Metazoa</taxon>
        <taxon>Chordata</taxon>
        <taxon>Craniata</taxon>
        <taxon>Vertebrata</taxon>
        <taxon>Euteleostomi</taxon>
        <taxon>Mammalia</taxon>
        <taxon>Eutheria</taxon>
        <taxon>Euarchontoglires</taxon>
        <taxon>Glires</taxon>
        <taxon>Rodentia</taxon>
        <taxon>Myomorpha</taxon>
        <taxon>Muroidea</taxon>
        <taxon>Muridae</taxon>
        <taxon>Murinae</taxon>
        <taxon>Rattus</taxon>
    </lineage>
</organism>
<keyword evidence="1" id="KW-1133">Transmembrane helix</keyword>
<keyword evidence="1" id="KW-0472">Membrane</keyword>
<reference evidence="3" key="1">
    <citation type="submission" date="2005-09" db="EMBL/GenBank/DDBJ databases">
        <authorList>
            <person name="Mural R.J."/>
            <person name="Li P.W."/>
            <person name="Adams M.D."/>
            <person name="Amanatides P.G."/>
            <person name="Baden-Tillson H."/>
            <person name="Barnstead M."/>
            <person name="Chin S.H."/>
            <person name="Dew I."/>
            <person name="Evans C.A."/>
            <person name="Ferriera S."/>
            <person name="Flanigan M."/>
            <person name="Fosler C."/>
            <person name="Glodek A."/>
            <person name="Gu Z."/>
            <person name="Holt R.A."/>
            <person name="Jennings D."/>
            <person name="Kraft C.L."/>
            <person name="Lu F."/>
            <person name="Nguyen T."/>
            <person name="Nusskern D.R."/>
            <person name="Pfannkoch C.M."/>
            <person name="Sitter C."/>
            <person name="Sutton G.G."/>
            <person name="Venter J.C."/>
            <person name="Wang Z."/>
            <person name="Woodage T."/>
            <person name="Zheng X.H."/>
            <person name="Zhong F."/>
        </authorList>
    </citation>
    <scope>NUCLEOTIDE SEQUENCE [LARGE SCALE GENOMIC DNA]</scope>
    <source>
        <strain>BN</strain>
        <strain evidence="3">Sprague-Dawley</strain>
    </source>
</reference>